<feature type="compositionally biased region" description="Polar residues" evidence="1">
    <location>
        <begin position="142"/>
        <end position="169"/>
    </location>
</feature>
<evidence type="ECO:0000256" key="1">
    <source>
        <dbReference type="SAM" id="MobiDB-lite"/>
    </source>
</evidence>
<name>A0AB39X9N4_9GAMM</name>
<feature type="transmembrane region" description="Helical" evidence="2">
    <location>
        <begin position="38"/>
        <end position="58"/>
    </location>
</feature>
<proteinExistence type="predicted"/>
<feature type="compositionally biased region" description="Low complexity" evidence="1">
    <location>
        <begin position="95"/>
        <end position="115"/>
    </location>
</feature>
<accession>A0AB39X9N4</accession>
<dbReference type="SMART" id="SM00028">
    <property type="entry name" value="TPR"/>
    <property type="match status" value="3"/>
</dbReference>
<dbReference type="EMBL" id="CP165718">
    <property type="protein sequence ID" value="XDV09891.1"/>
    <property type="molecule type" value="Genomic_DNA"/>
</dbReference>
<dbReference type="AlphaFoldDB" id="A0AB39X9N4"/>
<dbReference type="SUPFAM" id="SSF48452">
    <property type="entry name" value="TPR-like"/>
    <property type="match status" value="1"/>
</dbReference>
<gene>
    <name evidence="3" type="ORF">AB8S08_01430</name>
</gene>
<keyword evidence="2" id="KW-1133">Transmembrane helix</keyword>
<keyword evidence="2" id="KW-0472">Membrane</keyword>
<dbReference type="InterPro" id="IPR019734">
    <property type="entry name" value="TPR_rpt"/>
</dbReference>
<organism evidence="3">
    <name type="scientific">Pseudidiomarina sp. PP-1MA</name>
    <dbReference type="NCBI Taxonomy" id="3237706"/>
    <lineage>
        <taxon>Bacteria</taxon>
        <taxon>Pseudomonadati</taxon>
        <taxon>Pseudomonadota</taxon>
        <taxon>Gammaproteobacteria</taxon>
        <taxon>Alteromonadales</taxon>
        <taxon>Idiomarinaceae</taxon>
        <taxon>Pseudidiomarina</taxon>
    </lineage>
</organism>
<feature type="region of interest" description="Disordered" evidence="1">
    <location>
        <begin position="142"/>
        <end position="202"/>
    </location>
</feature>
<evidence type="ECO:0000313" key="3">
    <source>
        <dbReference type="EMBL" id="XDV09891.1"/>
    </source>
</evidence>
<dbReference type="Gene3D" id="1.25.40.10">
    <property type="entry name" value="Tetratricopeptide repeat domain"/>
    <property type="match status" value="1"/>
</dbReference>
<sequence length="402" mass="43962">MSVINRMLRDLDKREQQQNNQAYTPAAVAPSHGSKRRVALIASIGAILVLAVLVWQWWHEGLADPALDPAPDPAAQQAESQNTDPGSYVMQALQAEPAQPEPAVAQEATPEAANAVSETSDDATEGRNQLVVNVAELQQSALPAQTEAAQTESKQTEAATSITAASQAEPQEELADPAPDPVPDPAPKVGPPPASTSSMKVERVELTPEQLAETNLRRAREAMAKGDRDLAQELLEKALIVQPMHVEVRSELAAYWYGRGFATRALTILQQGLDRQPQQSEWQLLYARILDRMGRVDQAYSALININEDTDEALELLELRAAAANQLGYYAEAAADYTVLAGRFLQSRWWLAAAVAHEDSDNPAAAVRAYQQALQYRDLSSEARQYINDRLYALTPIEPETN</sequence>
<feature type="compositionally biased region" description="Pro residues" evidence="1">
    <location>
        <begin position="178"/>
        <end position="194"/>
    </location>
</feature>
<reference evidence="3" key="1">
    <citation type="submission" date="2024-07" db="EMBL/GenBank/DDBJ databases">
        <title>Whole genome sequence of bacterial strains from algal surface.</title>
        <authorList>
            <person name="Kumar P."/>
        </authorList>
    </citation>
    <scope>NUCLEOTIDE SEQUENCE</scope>
    <source>
        <strain evidence="3">PP-1MA</strain>
    </source>
</reference>
<dbReference type="InterPro" id="IPR011990">
    <property type="entry name" value="TPR-like_helical_dom_sf"/>
</dbReference>
<keyword evidence="2" id="KW-0812">Transmembrane</keyword>
<feature type="region of interest" description="Disordered" evidence="1">
    <location>
        <begin position="95"/>
        <end position="124"/>
    </location>
</feature>
<dbReference type="Pfam" id="PF14559">
    <property type="entry name" value="TPR_19"/>
    <property type="match status" value="1"/>
</dbReference>
<protein>
    <submittedName>
        <fullName evidence="3">Tetratricopeptide repeat protein</fullName>
    </submittedName>
</protein>
<dbReference type="RefSeq" id="WP_369743169.1">
    <property type="nucleotide sequence ID" value="NZ_CP165718.1"/>
</dbReference>
<evidence type="ECO:0000256" key="2">
    <source>
        <dbReference type="SAM" id="Phobius"/>
    </source>
</evidence>